<dbReference type="Proteomes" id="UP001197974">
    <property type="component" value="Chromosome"/>
</dbReference>
<keyword evidence="1" id="KW-0675">Receptor</keyword>
<gene>
    <name evidence="1" type="ORF">LC087_17190</name>
</gene>
<keyword evidence="2" id="KW-1185">Reference proteome</keyword>
<dbReference type="InterPro" id="IPR047705">
    <property type="entry name" value="AimR-like"/>
</dbReference>
<accession>A0ABY9JSN2</accession>
<dbReference type="NCBIfam" id="NF038310">
    <property type="entry name" value="lysogeny_AimR"/>
    <property type="match status" value="1"/>
</dbReference>
<evidence type="ECO:0000313" key="1">
    <source>
        <dbReference type="EMBL" id="WLR42415.1"/>
    </source>
</evidence>
<dbReference type="RefSeq" id="WP_226542901.1">
    <property type="nucleotide sequence ID" value="NZ_CP129013.1"/>
</dbReference>
<name>A0ABY9JSN2_9BACI</name>
<dbReference type="EMBL" id="CP129013">
    <property type="protein sequence ID" value="WLR42415.1"/>
    <property type="molecule type" value="Genomic_DNA"/>
</dbReference>
<reference evidence="1 2" key="1">
    <citation type="submission" date="2023-06" db="EMBL/GenBank/DDBJ databases">
        <title>Five Gram-positive bacteria isolated from mangrove sediments in Shenzhen, Guangdong, China.</title>
        <authorList>
            <person name="Yu S."/>
            <person name="Zheng W."/>
            <person name="Huang Y."/>
        </authorList>
    </citation>
    <scope>NUCLEOTIDE SEQUENCE [LARGE SCALE GENOMIC DNA]</scope>
    <source>
        <strain evidence="1 2">SaN35-3</strain>
    </source>
</reference>
<protein>
    <submittedName>
        <fullName evidence="1">AimR family lysis-lysogeny pheromone receptor</fullName>
    </submittedName>
</protein>
<sequence length="389" mass="45938">MLLIEIKQSIMNDSQNKVRSYQEIADMIGVTKNTVTNTIKFIETGRPQTSLQAILGYHQLYASLDDHERTTIRDYVENYDLKSSHLKDVMDYCYENDYFEVLELAIKKSKEKPYEMSKVARLYELLAKPRMREISYVEAYAQSKKIDYRHPHVEILKRYLEIVYLTNEDDFVNSEEKCIELMGILQKSDPHELPVTNINTRVNVVFLKVMFVQQKYHLVRETGFKLLDDLSGNRFTAMVFIYIGLSYQYEDYHLAKVHFLKALEIYKRLKLKGDYIVTQRNLELTSVIFDRYRIEELVDSKTIAIAYCLEGRMREADKIVTELEKGDLGSPILLISRGLIELYETGRDIYLRLSKLNFEKCGDFHFAELPMKIKELFLQKRQEWDVIDL</sequence>
<proteinExistence type="predicted"/>
<organism evidence="1 2">
    <name type="scientific">Bacillus carboniphilus</name>
    <dbReference type="NCBI Taxonomy" id="86663"/>
    <lineage>
        <taxon>Bacteria</taxon>
        <taxon>Bacillati</taxon>
        <taxon>Bacillota</taxon>
        <taxon>Bacilli</taxon>
        <taxon>Bacillales</taxon>
        <taxon>Bacillaceae</taxon>
        <taxon>Bacillus</taxon>
    </lineage>
</organism>
<evidence type="ECO:0000313" key="2">
    <source>
        <dbReference type="Proteomes" id="UP001197974"/>
    </source>
</evidence>
<dbReference type="Pfam" id="PF22871">
    <property type="entry name" value="AimR"/>
    <property type="match status" value="1"/>
</dbReference>